<feature type="region of interest" description="Disordered" evidence="8">
    <location>
        <begin position="622"/>
        <end position="644"/>
    </location>
</feature>
<evidence type="ECO:0000256" key="2">
    <source>
        <dbReference type="ARBA" id="ARBA00022729"/>
    </source>
</evidence>
<dbReference type="GO" id="GO:0030968">
    <property type="term" value="P:endoplasmic reticulum unfolded protein response"/>
    <property type="evidence" value="ECO:0007669"/>
    <property type="project" value="InterPro"/>
</dbReference>
<evidence type="ECO:0000256" key="5">
    <source>
        <dbReference type="ARBA" id="ARBA00037585"/>
    </source>
</evidence>
<comment type="subcellular location">
    <subcellularLocation>
        <location evidence="1">Endoplasmic reticulum</location>
    </subcellularLocation>
</comment>
<dbReference type="InterPro" id="IPR009011">
    <property type="entry name" value="Man6P_isomerase_rcpt-bd_dom_sf"/>
</dbReference>
<proteinExistence type="predicted"/>
<comment type="caution">
    <text evidence="10">The sequence shown here is derived from an EMBL/GenBank/DDBJ whole genome shotgun (WGS) entry which is preliminary data.</text>
</comment>
<dbReference type="PANTHER" id="PTHR15414">
    <property type="entry name" value="OS-9-RELATED"/>
    <property type="match status" value="1"/>
</dbReference>
<evidence type="ECO:0000313" key="10">
    <source>
        <dbReference type="EMBL" id="GBP73555.1"/>
    </source>
</evidence>
<accession>A0A4C1YGT9</accession>
<dbReference type="Proteomes" id="UP000299102">
    <property type="component" value="Unassembled WGS sequence"/>
</dbReference>
<evidence type="ECO:0000259" key="9">
    <source>
        <dbReference type="PROSITE" id="PS51914"/>
    </source>
</evidence>
<dbReference type="PROSITE" id="PS51914">
    <property type="entry name" value="MRH"/>
    <property type="match status" value="1"/>
</dbReference>
<dbReference type="Gene3D" id="2.70.130.10">
    <property type="entry name" value="Mannose-6-phosphate receptor binding domain"/>
    <property type="match status" value="2"/>
</dbReference>
<keyword evidence="3" id="KW-0256">Endoplasmic reticulum</keyword>
<protein>
    <recommendedName>
        <fullName evidence="6">Endoplasmic reticulum lectin 1</fullName>
    </recommendedName>
    <alternativeName>
        <fullName evidence="7">ER lectin</fullName>
    </alternativeName>
</protein>
<evidence type="ECO:0000256" key="4">
    <source>
        <dbReference type="ARBA" id="ARBA00023157"/>
    </source>
</evidence>
<keyword evidence="2" id="KW-0732">Signal</keyword>
<dbReference type="GO" id="GO:0030246">
    <property type="term" value="F:carbohydrate binding"/>
    <property type="evidence" value="ECO:0007669"/>
    <property type="project" value="UniProtKB-KW"/>
</dbReference>
<dbReference type="GO" id="GO:0030970">
    <property type="term" value="P:retrograde protein transport, ER to cytosol"/>
    <property type="evidence" value="ECO:0007669"/>
    <property type="project" value="TreeGrafter"/>
</dbReference>
<feature type="domain" description="MRH" evidence="9">
    <location>
        <begin position="472"/>
        <end position="596"/>
    </location>
</feature>
<keyword evidence="11" id="KW-1185">Reference proteome</keyword>
<keyword evidence="4" id="KW-1015">Disulfide bond</keyword>
<dbReference type="InterPro" id="IPR044865">
    <property type="entry name" value="MRH_dom"/>
</dbReference>
<evidence type="ECO:0000256" key="8">
    <source>
        <dbReference type="SAM" id="MobiDB-lite"/>
    </source>
</evidence>
<dbReference type="Pfam" id="PF07915">
    <property type="entry name" value="PRKCSH"/>
    <property type="match status" value="2"/>
</dbReference>
<evidence type="ECO:0000256" key="1">
    <source>
        <dbReference type="ARBA" id="ARBA00004240"/>
    </source>
</evidence>
<comment type="function">
    <text evidence="5">Probable lectin that binds selectively to improperly folded lumenal proteins. May function in endoplasmic reticulum quality control and endoplasmic reticulum-associated degradation (ERAD) of both non-glycosylated proteins and glycoproteins.</text>
</comment>
<dbReference type="AlphaFoldDB" id="A0A4C1YGT9"/>
<reference evidence="10 11" key="1">
    <citation type="journal article" date="2019" name="Commun. Biol.">
        <title>The bagworm genome reveals a unique fibroin gene that provides high tensile strength.</title>
        <authorList>
            <person name="Kono N."/>
            <person name="Nakamura H."/>
            <person name="Ohtoshi R."/>
            <person name="Tomita M."/>
            <person name="Numata K."/>
            <person name="Arakawa K."/>
        </authorList>
    </citation>
    <scope>NUCLEOTIDE SEQUENCE [LARGE SCALE GENOMIC DNA]</scope>
</reference>
<sequence length="644" mass="74065">MSRTVLVYFRSSPQKDVPYVDSSQISAITFEIVKLVKNSDHDYKGFDDTILFGIEWPGAEQQIDNLIEGSEVDPKKNLESVRVTTHNKETYDCYLPNIVAEKPRSVEGYDGLTPLQLLKPLFVQKICSYRLESYWSYEVCHGRYIRQYHEEREGKQIKTQEYYLGHWSAEQQKELEVLMASPEYISKPKYTKIDGLTLAYVELEMGEAIYDKIRHEDTDMRKSISPAERLAVTLRTQVDGTQLTQNRQYVRQRQHAPIHGVDDRPFLPDRCPSRRGKRWCIRGSMSGDACRTFIINAYTTANRQKHGTTCDLNGKPRVTRVQYVCYTHGKHEVYSFKEVSTCEYEVIVLSPLLCAHPQFKPQESSENIISCIPVDGTPKKPRSLLTLEAESLKFHHQTTRLTNNDRDQGNEFVGAVLKVEKIEKDGETHLKFELHPLNEDQKLESETLSKFDEKTMKPITDDSPVRAFLNGENCLNGGSGWWKYEFCYGKYVEQYHVDRSGARTAVLLGRFDETAHLEWIKENKSKAPKPLGQRTYISHFYSDGDICDKTGKPRQTEVKLKCLENSSSSAQVSLYLIEPKTCHYILGVESPLICNILPLADENGLVKESVPFMNIVRDMMKVEATPKEETKEEKKESTEDLEND</sequence>
<dbReference type="InterPro" id="IPR012913">
    <property type="entry name" value="OS9-like_dom"/>
</dbReference>
<keyword evidence="10" id="KW-0430">Lectin</keyword>
<feature type="compositionally biased region" description="Basic and acidic residues" evidence="8">
    <location>
        <begin position="622"/>
        <end position="638"/>
    </location>
</feature>
<evidence type="ECO:0000313" key="11">
    <source>
        <dbReference type="Proteomes" id="UP000299102"/>
    </source>
</evidence>
<dbReference type="PANTHER" id="PTHR15414:SF0">
    <property type="entry name" value="ENDOPLASMIC RETICULUM LECTIN 1"/>
    <property type="match status" value="1"/>
</dbReference>
<evidence type="ECO:0000256" key="7">
    <source>
        <dbReference type="ARBA" id="ARBA00041661"/>
    </source>
</evidence>
<name>A0A4C1YGT9_EUMVA</name>
<dbReference type="InterPro" id="IPR045149">
    <property type="entry name" value="OS-9-like"/>
</dbReference>
<dbReference type="STRING" id="151549.A0A4C1YGT9"/>
<gene>
    <name evidence="10" type="primary">ERLEC1</name>
    <name evidence="10" type="ORF">EVAR_99149_1</name>
</gene>
<evidence type="ECO:0000256" key="3">
    <source>
        <dbReference type="ARBA" id="ARBA00022824"/>
    </source>
</evidence>
<dbReference type="GO" id="GO:0005788">
    <property type="term" value="C:endoplasmic reticulum lumen"/>
    <property type="evidence" value="ECO:0007669"/>
    <property type="project" value="TreeGrafter"/>
</dbReference>
<dbReference type="OrthoDB" id="239053at2759"/>
<dbReference type="EMBL" id="BGZK01001178">
    <property type="protein sequence ID" value="GBP73555.1"/>
    <property type="molecule type" value="Genomic_DNA"/>
</dbReference>
<evidence type="ECO:0000256" key="6">
    <source>
        <dbReference type="ARBA" id="ARBA00041108"/>
    </source>
</evidence>
<organism evidence="10 11">
    <name type="scientific">Eumeta variegata</name>
    <name type="common">Bagworm moth</name>
    <name type="synonym">Eumeta japonica</name>
    <dbReference type="NCBI Taxonomy" id="151549"/>
    <lineage>
        <taxon>Eukaryota</taxon>
        <taxon>Metazoa</taxon>
        <taxon>Ecdysozoa</taxon>
        <taxon>Arthropoda</taxon>
        <taxon>Hexapoda</taxon>
        <taxon>Insecta</taxon>
        <taxon>Pterygota</taxon>
        <taxon>Neoptera</taxon>
        <taxon>Endopterygota</taxon>
        <taxon>Lepidoptera</taxon>
        <taxon>Glossata</taxon>
        <taxon>Ditrysia</taxon>
        <taxon>Tineoidea</taxon>
        <taxon>Psychidae</taxon>
        <taxon>Oiketicinae</taxon>
        <taxon>Eumeta</taxon>
    </lineage>
</organism>
<dbReference type="FunFam" id="2.70.130.10:FF:000001">
    <property type="entry name" value="Endoplasmic reticulum lectin 1"/>
    <property type="match status" value="1"/>
</dbReference>
<dbReference type="SUPFAM" id="SSF50911">
    <property type="entry name" value="Mannose 6-phosphate receptor domain"/>
    <property type="match status" value="2"/>
</dbReference>